<dbReference type="InterPro" id="IPR038632">
    <property type="entry name" value="ZFYVE21_C_sf"/>
</dbReference>
<reference evidence="2 3" key="1">
    <citation type="submission" date="2019-06" db="EMBL/GenBank/DDBJ databases">
        <title>A chromosome-scale genome assembly of the striped catfish, Pangasianodon hypophthalmus.</title>
        <authorList>
            <person name="Wen M."/>
            <person name="Zahm M."/>
            <person name="Roques C."/>
            <person name="Cabau C."/>
            <person name="Klopp C."/>
            <person name="Donnadieu C."/>
            <person name="Jouanno E."/>
            <person name="Avarre J.-C."/>
            <person name="Campet M."/>
            <person name="Ha T.T.T."/>
            <person name="Dugue R."/>
            <person name="Lampietro C."/>
            <person name="Louis A."/>
            <person name="Herpin A."/>
            <person name="Echchiki A."/>
            <person name="Berthelot C."/>
            <person name="Parey E."/>
            <person name="Roest-Crollius H."/>
            <person name="Braasch I."/>
            <person name="Postlethwait J."/>
            <person name="Bobe J."/>
            <person name="Montfort J."/>
            <person name="Bouchez O."/>
            <person name="Begum T."/>
            <person name="Schartl M."/>
            <person name="Guiguen Y."/>
        </authorList>
    </citation>
    <scope>NUCLEOTIDE SEQUENCE [LARGE SCALE GENOMIC DNA]</scope>
    <source>
        <strain evidence="2 3">Indonesia</strain>
        <tissue evidence="2">Blood</tissue>
    </source>
</reference>
<dbReference type="Gene3D" id="2.30.29.160">
    <property type="entry name" value="Zinc finger FYVE domain-containing protein 21, C-terminal"/>
    <property type="match status" value="1"/>
</dbReference>
<gene>
    <name evidence="2" type="ORF">PHYPO_G00183430</name>
</gene>
<keyword evidence="3" id="KW-1185">Reference proteome</keyword>
<name>A0A5N5PSD2_PANHP</name>
<dbReference type="Proteomes" id="UP000327468">
    <property type="component" value="Chromosome 3"/>
</dbReference>
<dbReference type="AlphaFoldDB" id="A0A5N5PSD2"/>
<evidence type="ECO:0000313" key="3">
    <source>
        <dbReference type="Proteomes" id="UP000327468"/>
    </source>
</evidence>
<dbReference type="EMBL" id="VFJC01000004">
    <property type="protein sequence ID" value="KAB5582113.1"/>
    <property type="molecule type" value="Genomic_DNA"/>
</dbReference>
<sequence length="69" mass="7704">MKLHDRTVLGEIRTHDVCRLTNKVPDLFLDGGSHFEVKFSQISTVQVLTEGSAHGGKGRPRKTQFSLLI</sequence>
<proteinExistence type="predicted"/>
<dbReference type="Pfam" id="PF16696">
    <property type="entry name" value="ZFYVE21_C"/>
    <property type="match status" value="1"/>
</dbReference>
<protein>
    <recommendedName>
        <fullName evidence="1">Zinc finger FYVE domain-containing protein</fullName>
    </recommendedName>
</protein>
<evidence type="ECO:0000259" key="1">
    <source>
        <dbReference type="Pfam" id="PF16696"/>
    </source>
</evidence>
<dbReference type="InterPro" id="IPR032031">
    <property type="entry name" value="ZFYVE21_C"/>
</dbReference>
<evidence type="ECO:0000313" key="2">
    <source>
        <dbReference type="EMBL" id="KAB5582113.1"/>
    </source>
</evidence>
<feature type="domain" description="Zinc finger FYVE" evidence="1">
    <location>
        <begin position="16"/>
        <end position="57"/>
    </location>
</feature>
<organism evidence="2 3">
    <name type="scientific">Pangasianodon hypophthalmus</name>
    <name type="common">Striped catfish</name>
    <name type="synonym">Helicophagus hypophthalmus</name>
    <dbReference type="NCBI Taxonomy" id="310915"/>
    <lineage>
        <taxon>Eukaryota</taxon>
        <taxon>Metazoa</taxon>
        <taxon>Chordata</taxon>
        <taxon>Craniata</taxon>
        <taxon>Vertebrata</taxon>
        <taxon>Euteleostomi</taxon>
        <taxon>Actinopterygii</taxon>
        <taxon>Neopterygii</taxon>
        <taxon>Teleostei</taxon>
        <taxon>Ostariophysi</taxon>
        <taxon>Siluriformes</taxon>
        <taxon>Pangasiidae</taxon>
        <taxon>Pangasianodon</taxon>
    </lineage>
</organism>
<accession>A0A5N5PSD2</accession>
<comment type="caution">
    <text evidence="2">The sequence shown here is derived from an EMBL/GenBank/DDBJ whole genome shotgun (WGS) entry which is preliminary data.</text>
</comment>